<dbReference type="PATRIC" id="fig|322095.3.peg.1247"/>
<evidence type="ECO:0000259" key="1">
    <source>
        <dbReference type="Pfam" id="PF13401"/>
    </source>
</evidence>
<dbReference type="STRING" id="322095.HMPREF3185_01262"/>
<dbReference type="SUPFAM" id="SSF52540">
    <property type="entry name" value="P-loop containing nucleoside triphosphate hydrolases"/>
    <property type="match status" value="1"/>
</dbReference>
<gene>
    <name evidence="2" type="ORF">HMPREF3185_01262</name>
</gene>
<dbReference type="AlphaFoldDB" id="A0A134B7A2"/>
<dbReference type="InterPro" id="IPR027417">
    <property type="entry name" value="P-loop_NTPase"/>
</dbReference>
<accession>A0A134B7A2</accession>
<dbReference type="Gene3D" id="3.40.50.300">
    <property type="entry name" value="P-loop containing nucleotide triphosphate hydrolases"/>
    <property type="match status" value="1"/>
</dbReference>
<proteinExistence type="predicted"/>
<organism evidence="2 3">
    <name type="scientific">Porphyromonas somerae</name>
    <dbReference type="NCBI Taxonomy" id="322095"/>
    <lineage>
        <taxon>Bacteria</taxon>
        <taxon>Pseudomonadati</taxon>
        <taxon>Bacteroidota</taxon>
        <taxon>Bacteroidia</taxon>
        <taxon>Bacteroidales</taxon>
        <taxon>Porphyromonadaceae</taxon>
        <taxon>Porphyromonas</taxon>
    </lineage>
</organism>
<dbReference type="Proteomes" id="UP000070224">
    <property type="component" value="Unassembled WGS sequence"/>
</dbReference>
<reference evidence="3" key="1">
    <citation type="submission" date="2016-01" db="EMBL/GenBank/DDBJ databases">
        <authorList>
            <person name="Mitreva M."/>
            <person name="Pepin K.H."/>
            <person name="Mihindukulasuriya K.A."/>
            <person name="Fulton R."/>
            <person name="Fronick C."/>
            <person name="O'Laughlin M."/>
            <person name="Miner T."/>
            <person name="Herter B."/>
            <person name="Rosa B.A."/>
            <person name="Cordes M."/>
            <person name="Tomlinson C."/>
            <person name="Wollam A."/>
            <person name="Palsikar V.B."/>
            <person name="Mardis E.R."/>
            <person name="Wilson R.K."/>
        </authorList>
    </citation>
    <scope>NUCLEOTIDE SEQUENCE [LARGE SCALE GENOMIC DNA]</scope>
    <source>
        <strain evidence="3">KA00683</strain>
    </source>
</reference>
<dbReference type="EMBL" id="LSDK01000084">
    <property type="protein sequence ID" value="KXB75822.1"/>
    <property type="molecule type" value="Genomic_DNA"/>
</dbReference>
<dbReference type="Pfam" id="PF13401">
    <property type="entry name" value="AAA_22"/>
    <property type="match status" value="1"/>
</dbReference>
<protein>
    <recommendedName>
        <fullName evidence="1">ORC1/DEAH AAA+ ATPase domain-containing protein</fullName>
    </recommendedName>
</protein>
<dbReference type="GO" id="GO:0016887">
    <property type="term" value="F:ATP hydrolysis activity"/>
    <property type="evidence" value="ECO:0007669"/>
    <property type="project" value="InterPro"/>
</dbReference>
<sequence>MQYAMQLSNELKERTLTAILADRANYPSDSKHATAIGISSSVYSTIKKGKLDKQLSDSAWLSLARRLNVPLRGEIEWKVAKTDTYSYITSQLEACQERSLSALLCDIPNIGKTFSARHYARTHKHVVYIDCSQTKTKVRLVRSIAIGFGLDAKGRYEEVYADLVYYLKGLDNPLIILDEAGDLQYEAFLELKALWNATERACGWYMMGADGLRAKIERSIDCCKVGYTELFSRFGDAYRKVTPQDGEERKSFLLKQAVEVAKLNAPEGVDAVSLARKSGGLRKVYTEIEKLKLQAGA</sequence>
<keyword evidence="3" id="KW-1185">Reference proteome</keyword>
<comment type="caution">
    <text evidence="2">The sequence shown here is derived from an EMBL/GenBank/DDBJ whole genome shotgun (WGS) entry which is preliminary data.</text>
</comment>
<dbReference type="InterPro" id="IPR049945">
    <property type="entry name" value="AAA_22"/>
</dbReference>
<evidence type="ECO:0000313" key="3">
    <source>
        <dbReference type="Proteomes" id="UP000070224"/>
    </source>
</evidence>
<name>A0A134B7A2_9PORP</name>
<evidence type="ECO:0000313" key="2">
    <source>
        <dbReference type="EMBL" id="KXB75822.1"/>
    </source>
</evidence>
<feature type="domain" description="ORC1/DEAH AAA+ ATPase" evidence="1">
    <location>
        <begin position="108"/>
        <end position="214"/>
    </location>
</feature>